<reference evidence="2" key="1">
    <citation type="submission" date="2019-08" db="EMBL/GenBank/DDBJ databases">
        <authorList>
            <person name="Kucharzyk K."/>
            <person name="Murdoch R.W."/>
            <person name="Higgins S."/>
            <person name="Loffler F."/>
        </authorList>
    </citation>
    <scope>NUCLEOTIDE SEQUENCE</scope>
</reference>
<evidence type="ECO:0000313" key="2">
    <source>
        <dbReference type="EMBL" id="MPM99883.1"/>
    </source>
</evidence>
<name>A0A645EGK1_9ZZZZ</name>
<organism evidence="2">
    <name type="scientific">bioreactor metagenome</name>
    <dbReference type="NCBI Taxonomy" id="1076179"/>
    <lineage>
        <taxon>unclassified sequences</taxon>
        <taxon>metagenomes</taxon>
        <taxon>ecological metagenomes</taxon>
    </lineage>
</organism>
<dbReference type="AlphaFoldDB" id="A0A645EGK1"/>
<protein>
    <submittedName>
        <fullName evidence="2">Uncharacterized protein</fullName>
    </submittedName>
</protein>
<evidence type="ECO:0000256" key="1">
    <source>
        <dbReference type="SAM" id="MobiDB-lite"/>
    </source>
</evidence>
<proteinExistence type="predicted"/>
<gene>
    <name evidence="2" type="ORF">SDC9_147078</name>
</gene>
<feature type="region of interest" description="Disordered" evidence="1">
    <location>
        <begin position="65"/>
        <end position="92"/>
    </location>
</feature>
<accession>A0A645EGK1</accession>
<comment type="caution">
    <text evidence="2">The sequence shown here is derived from an EMBL/GenBank/DDBJ whole genome shotgun (WGS) entry which is preliminary data.</text>
</comment>
<sequence length="92" mass="10724">MDARFGAQHLIDAVGRDCRTRDHDEHHAQHQEAEHDLHGILHKRQHVADLHLAVSDLVCAHPDDQHRHQVHHKHHGGEHQRYQPVDKQVRAL</sequence>
<dbReference type="EMBL" id="VSSQ01045946">
    <property type="protein sequence ID" value="MPM99883.1"/>
    <property type="molecule type" value="Genomic_DNA"/>
</dbReference>